<feature type="domain" description="Bacterial spore germination immunoglobulin-like" evidence="1">
    <location>
        <begin position="62"/>
        <end position="137"/>
    </location>
</feature>
<sequence length="147" mass="16796">MKRIILLLIILFAACNKKDKIVREAQENVKTSDTVQLKKAAPSNTTVKKYSNERFRNVTVEKVNNDKFRVKGEGQIFEASFNWTVEDGHDELKKGYEMTDAGAPEWGKFDFTVDVAKNRENSTLTLILFEISAKDGSRQHELPIVLF</sequence>
<proteinExistence type="predicted"/>
<dbReference type="RefSeq" id="WP_106659215.1">
    <property type="nucleotide sequence ID" value="NZ_PJEO01000018.1"/>
</dbReference>
<accession>A0A2N3HKV8</accession>
<dbReference type="InterPro" id="IPR018911">
    <property type="entry name" value="Gmad2_Ig-like_dom"/>
</dbReference>
<evidence type="ECO:0000259" key="1">
    <source>
        <dbReference type="Pfam" id="PF10648"/>
    </source>
</evidence>
<dbReference type="AlphaFoldDB" id="A0A2N3HKV8"/>
<name>A0A2N3HKV8_9FLAO</name>
<dbReference type="EMBL" id="PJEO01000018">
    <property type="protein sequence ID" value="PKQ45605.1"/>
    <property type="molecule type" value="Genomic_DNA"/>
</dbReference>
<dbReference type="PROSITE" id="PS51257">
    <property type="entry name" value="PROKAR_LIPOPROTEIN"/>
    <property type="match status" value="1"/>
</dbReference>
<reference evidence="2 3" key="1">
    <citation type="submission" date="2017-12" db="EMBL/GenBank/DDBJ databases">
        <title>Confluentibacter flavum sp. nov., isolated from the saline lake.</title>
        <authorList>
            <person name="Yu L."/>
        </authorList>
    </citation>
    <scope>NUCLEOTIDE SEQUENCE [LARGE SCALE GENOMIC DNA]</scope>
    <source>
        <strain evidence="2 3">3B</strain>
    </source>
</reference>
<keyword evidence="3" id="KW-1185">Reference proteome</keyword>
<organism evidence="2 3">
    <name type="scientific">Confluentibacter flavum</name>
    <dbReference type="NCBI Taxonomy" id="1909700"/>
    <lineage>
        <taxon>Bacteria</taxon>
        <taxon>Pseudomonadati</taxon>
        <taxon>Bacteroidota</taxon>
        <taxon>Flavobacteriia</taxon>
        <taxon>Flavobacteriales</taxon>
        <taxon>Flavobacteriaceae</taxon>
        <taxon>Confluentibacter</taxon>
    </lineage>
</organism>
<dbReference type="Pfam" id="PF10648">
    <property type="entry name" value="Gmad2"/>
    <property type="match status" value="1"/>
</dbReference>
<comment type="caution">
    <text evidence="2">The sequence shown here is derived from an EMBL/GenBank/DDBJ whole genome shotgun (WGS) entry which is preliminary data.</text>
</comment>
<protein>
    <submittedName>
        <fullName evidence="2">Sporulation protein</fullName>
    </submittedName>
</protein>
<dbReference type="OrthoDB" id="1357684at2"/>
<evidence type="ECO:0000313" key="3">
    <source>
        <dbReference type="Proteomes" id="UP000233435"/>
    </source>
</evidence>
<evidence type="ECO:0000313" key="2">
    <source>
        <dbReference type="EMBL" id="PKQ45605.1"/>
    </source>
</evidence>
<dbReference type="Proteomes" id="UP000233435">
    <property type="component" value="Unassembled WGS sequence"/>
</dbReference>
<gene>
    <name evidence="2" type="ORF">CSW08_07065</name>
</gene>